<comment type="caution">
    <text evidence="1">The sequence shown here is derived from an EMBL/GenBank/DDBJ whole genome shotgun (WGS) entry which is preliminary data.</text>
</comment>
<reference evidence="1 2" key="1">
    <citation type="submission" date="2023-08" db="EMBL/GenBank/DDBJ databases">
        <authorList>
            <person name="Palmer J.M."/>
        </authorList>
    </citation>
    <scope>NUCLEOTIDE SEQUENCE [LARGE SCALE GENOMIC DNA]</scope>
    <source>
        <strain evidence="1 2">TWF481</strain>
    </source>
</reference>
<sequence length="379" mass="43466">MLSHAAALLARSGQKNPLQWYRFNDMAVSGERFPDAAASRGKPSTSLVPPSAPIHRLPKWLVAEILQYLSPDEMIMAIQNIKAFRKGLAFWNSCLTRFDRTQLSYLFCWNEFALSIEEPDPYSPDLRDQIYDVMREDVTKLKRTTEFPVPMDSRSLDLVWGAFMKPNYDENLSSFTGRNIDLGPADIEAILRRTPKEIRSIQLFCTKVMSLHIETGRGTPVCPSANPMHEIFSTFRVIGSIITWSQYYRETPPRKYQKRAYDIGKVISCIGNIFGNKGVNLVSDLIGTETGIVANYLEFIQSSSPEFLPEIHNRLGKRRGIHLTTFASYAISDDFGMARRLLEEDPEAIETLEEKSDEQLMEWQEFWNSFMDFLRAWSS</sequence>
<organism evidence="1 2">
    <name type="scientific">Arthrobotrys musiformis</name>
    <dbReference type="NCBI Taxonomy" id="47236"/>
    <lineage>
        <taxon>Eukaryota</taxon>
        <taxon>Fungi</taxon>
        <taxon>Dikarya</taxon>
        <taxon>Ascomycota</taxon>
        <taxon>Pezizomycotina</taxon>
        <taxon>Orbiliomycetes</taxon>
        <taxon>Orbiliales</taxon>
        <taxon>Orbiliaceae</taxon>
        <taxon>Arthrobotrys</taxon>
    </lineage>
</organism>
<accession>A0AAV9VYR8</accession>
<protein>
    <recommendedName>
        <fullName evidence="3">F-box domain-containing protein</fullName>
    </recommendedName>
</protein>
<evidence type="ECO:0000313" key="2">
    <source>
        <dbReference type="Proteomes" id="UP001370758"/>
    </source>
</evidence>
<keyword evidence="2" id="KW-1185">Reference proteome</keyword>
<dbReference type="EMBL" id="JAVHJL010000008">
    <property type="protein sequence ID" value="KAK6499016.1"/>
    <property type="molecule type" value="Genomic_DNA"/>
</dbReference>
<name>A0AAV9VYR8_9PEZI</name>
<proteinExistence type="predicted"/>
<dbReference type="AlphaFoldDB" id="A0AAV9VYR8"/>
<evidence type="ECO:0000313" key="1">
    <source>
        <dbReference type="EMBL" id="KAK6499016.1"/>
    </source>
</evidence>
<gene>
    <name evidence="1" type="ORF">TWF481_011585</name>
</gene>
<dbReference type="Proteomes" id="UP001370758">
    <property type="component" value="Unassembled WGS sequence"/>
</dbReference>
<evidence type="ECO:0008006" key="3">
    <source>
        <dbReference type="Google" id="ProtNLM"/>
    </source>
</evidence>